<proteinExistence type="predicted"/>
<sequence>IDFFSSGRRENDMIFTFDDSAARISASKHLISLFSSNFRCLNYYGKIGWKPYHISGYSEETFYDWLCMCYDIMNSNIRSADLDQILGLLHLAKHLESDQIFFDQFEQLLCACCGLCSEMARDIIICNLHGFKKLKFRSKIFFAMIEGLMLWNQVRCS</sequence>
<organism evidence="1 2">
    <name type="scientific">Pristionchus fissidentatus</name>
    <dbReference type="NCBI Taxonomy" id="1538716"/>
    <lineage>
        <taxon>Eukaryota</taxon>
        <taxon>Metazoa</taxon>
        <taxon>Ecdysozoa</taxon>
        <taxon>Nematoda</taxon>
        <taxon>Chromadorea</taxon>
        <taxon>Rhabditida</taxon>
        <taxon>Rhabditina</taxon>
        <taxon>Diplogasteromorpha</taxon>
        <taxon>Diplogasteroidea</taxon>
        <taxon>Neodiplogasteridae</taxon>
        <taxon>Pristionchus</taxon>
    </lineage>
</organism>
<dbReference type="Proteomes" id="UP001432322">
    <property type="component" value="Unassembled WGS sequence"/>
</dbReference>
<comment type="caution">
    <text evidence="1">The sequence shown here is derived from an EMBL/GenBank/DDBJ whole genome shotgun (WGS) entry which is preliminary data.</text>
</comment>
<evidence type="ECO:0008006" key="3">
    <source>
        <dbReference type="Google" id="ProtNLM"/>
    </source>
</evidence>
<dbReference type="AlphaFoldDB" id="A0AAV5W4Z1"/>
<dbReference type="EMBL" id="BTSY01000005">
    <property type="protein sequence ID" value="GMT26891.1"/>
    <property type="molecule type" value="Genomic_DNA"/>
</dbReference>
<accession>A0AAV5W4Z1</accession>
<keyword evidence="2" id="KW-1185">Reference proteome</keyword>
<feature type="non-terminal residue" evidence="1">
    <location>
        <position position="157"/>
    </location>
</feature>
<evidence type="ECO:0000313" key="2">
    <source>
        <dbReference type="Proteomes" id="UP001432322"/>
    </source>
</evidence>
<reference evidence="1" key="1">
    <citation type="submission" date="2023-10" db="EMBL/GenBank/DDBJ databases">
        <title>Genome assembly of Pristionchus species.</title>
        <authorList>
            <person name="Yoshida K."/>
            <person name="Sommer R.J."/>
        </authorList>
    </citation>
    <scope>NUCLEOTIDE SEQUENCE</scope>
    <source>
        <strain evidence="1">RS5133</strain>
    </source>
</reference>
<gene>
    <name evidence="1" type="ORF">PFISCL1PPCAC_18188</name>
</gene>
<protein>
    <recommendedName>
        <fullName evidence="3">BTB domain-containing protein</fullName>
    </recommendedName>
</protein>
<evidence type="ECO:0000313" key="1">
    <source>
        <dbReference type="EMBL" id="GMT26891.1"/>
    </source>
</evidence>
<name>A0AAV5W4Z1_9BILA</name>
<feature type="non-terminal residue" evidence="1">
    <location>
        <position position="1"/>
    </location>
</feature>